<evidence type="ECO:0000313" key="2">
    <source>
        <dbReference type="EMBL" id="KAF5932323.1"/>
    </source>
</evidence>
<evidence type="ECO:0000313" key="3">
    <source>
        <dbReference type="Proteomes" id="UP000593564"/>
    </source>
</evidence>
<dbReference type="AlphaFoldDB" id="A0A7J7FVB6"/>
<reference evidence="3" key="1">
    <citation type="journal article" date="2020" name="Nat. Commun.">
        <title>Genome assembly of wild tea tree DASZ reveals pedigree and selection history of tea varieties.</title>
        <authorList>
            <person name="Zhang W."/>
            <person name="Zhang Y."/>
            <person name="Qiu H."/>
            <person name="Guo Y."/>
            <person name="Wan H."/>
            <person name="Zhang X."/>
            <person name="Scossa F."/>
            <person name="Alseekh S."/>
            <person name="Zhang Q."/>
            <person name="Wang P."/>
            <person name="Xu L."/>
            <person name="Schmidt M.H."/>
            <person name="Jia X."/>
            <person name="Li D."/>
            <person name="Zhu A."/>
            <person name="Guo F."/>
            <person name="Chen W."/>
            <person name="Ni D."/>
            <person name="Usadel B."/>
            <person name="Fernie A.R."/>
            <person name="Wen W."/>
        </authorList>
    </citation>
    <scope>NUCLEOTIDE SEQUENCE [LARGE SCALE GENOMIC DNA]</scope>
    <source>
        <strain evidence="3">cv. G240</strain>
    </source>
</reference>
<comment type="caution">
    <text evidence="2">The sequence shown here is derived from an EMBL/GenBank/DDBJ whole genome shotgun (WGS) entry which is preliminary data.</text>
</comment>
<reference evidence="2 3" key="2">
    <citation type="submission" date="2020-07" db="EMBL/GenBank/DDBJ databases">
        <title>Genome assembly of wild tea tree DASZ reveals pedigree and selection history of tea varieties.</title>
        <authorList>
            <person name="Zhang W."/>
        </authorList>
    </citation>
    <scope>NUCLEOTIDE SEQUENCE [LARGE SCALE GENOMIC DNA]</scope>
    <source>
        <strain evidence="3">cv. G240</strain>
        <tissue evidence="2">Leaf</tissue>
    </source>
</reference>
<name>A0A7J7FVB6_CAMSI</name>
<accession>A0A7J7FVB6</accession>
<sequence>MFEAFMAEKTFLVEKTVVTDHSKDEVPESSMEDVSGVTEQGGQKEKQTQPAIQFGSVSVNMVHILPHEF</sequence>
<evidence type="ECO:0000256" key="1">
    <source>
        <dbReference type="SAM" id="MobiDB-lite"/>
    </source>
</evidence>
<protein>
    <submittedName>
        <fullName evidence="2">Uncharacterized protein</fullName>
    </submittedName>
</protein>
<keyword evidence="3" id="KW-1185">Reference proteome</keyword>
<dbReference type="EMBL" id="JACBKZ010000014">
    <property type="protein sequence ID" value="KAF5932323.1"/>
    <property type="molecule type" value="Genomic_DNA"/>
</dbReference>
<dbReference type="Proteomes" id="UP000593564">
    <property type="component" value="Unassembled WGS sequence"/>
</dbReference>
<gene>
    <name evidence="2" type="ORF">HYC85_028494</name>
</gene>
<proteinExistence type="predicted"/>
<feature type="region of interest" description="Disordered" evidence="1">
    <location>
        <begin position="19"/>
        <end position="48"/>
    </location>
</feature>
<organism evidence="2 3">
    <name type="scientific">Camellia sinensis</name>
    <name type="common">Tea plant</name>
    <name type="synonym">Thea sinensis</name>
    <dbReference type="NCBI Taxonomy" id="4442"/>
    <lineage>
        <taxon>Eukaryota</taxon>
        <taxon>Viridiplantae</taxon>
        <taxon>Streptophyta</taxon>
        <taxon>Embryophyta</taxon>
        <taxon>Tracheophyta</taxon>
        <taxon>Spermatophyta</taxon>
        <taxon>Magnoliopsida</taxon>
        <taxon>eudicotyledons</taxon>
        <taxon>Gunneridae</taxon>
        <taxon>Pentapetalae</taxon>
        <taxon>asterids</taxon>
        <taxon>Ericales</taxon>
        <taxon>Theaceae</taxon>
        <taxon>Camellia</taxon>
    </lineage>
</organism>